<reference evidence="2" key="1">
    <citation type="submission" date="2021-01" db="EMBL/GenBank/DDBJ databases">
        <title>Whole genome shotgun sequence of Actinoplanes rishiriensis NBRC 108556.</title>
        <authorList>
            <person name="Komaki H."/>
            <person name="Tamura T."/>
        </authorList>
    </citation>
    <scope>NUCLEOTIDE SEQUENCE</scope>
    <source>
        <strain evidence="2">NBRC 108556</strain>
    </source>
</reference>
<feature type="signal peptide" evidence="1">
    <location>
        <begin position="1"/>
        <end position="27"/>
    </location>
</feature>
<proteinExistence type="predicted"/>
<dbReference type="RefSeq" id="WP_203786675.1">
    <property type="nucleotide sequence ID" value="NZ_BOMV01000076.1"/>
</dbReference>
<keyword evidence="3" id="KW-1185">Reference proteome</keyword>
<evidence type="ECO:0000256" key="1">
    <source>
        <dbReference type="SAM" id="SignalP"/>
    </source>
</evidence>
<evidence type="ECO:0000313" key="3">
    <source>
        <dbReference type="Proteomes" id="UP000636960"/>
    </source>
</evidence>
<gene>
    <name evidence="2" type="ORF">Ari01nite_71610</name>
</gene>
<dbReference type="AlphaFoldDB" id="A0A919MTX0"/>
<name>A0A919MTX0_9ACTN</name>
<evidence type="ECO:0000313" key="2">
    <source>
        <dbReference type="EMBL" id="GIE99696.1"/>
    </source>
</evidence>
<keyword evidence="1" id="KW-0732">Signal</keyword>
<comment type="caution">
    <text evidence="2">The sequence shown here is derived from an EMBL/GenBank/DDBJ whole genome shotgun (WGS) entry which is preliminary data.</text>
</comment>
<organism evidence="2 3">
    <name type="scientific">Paractinoplanes rishiriensis</name>
    <dbReference type="NCBI Taxonomy" id="1050105"/>
    <lineage>
        <taxon>Bacteria</taxon>
        <taxon>Bacillati</taxon>
        <taxon>Actinomycetota</taxon>
        <taxon>Actinomycetes</taxon>
        <taxon>Micromonosporales</taxon>
        <taxon>Micromonosporaceae</taxon>
        <taxon>Paractinoplanes</taxon>
    </lineage>
</organism>
<dbReference type="EMBL" id="BOMV01000076">
    <property type="protein sequence ID" value="GIE99696.1"/>
    <property type="molecule type" value="Genomic_DNA"/>
</dbReference>
<protein>
    <submittedName>
        <fullName evidence="2">Uncharacterized protein</fullName>
    </submittedName>
</protein>
<feature type="chain" id="PRO_5037806499" evidence="1">
    <location>
        <begin position="28"/>
        <end position="165"/>
    </location>
</feature>
<dbReference type="Proteomes" id="UP000636960">
    <property type="component" value="Unassembled WGS sequence"/>
</dbReference>
<accession>A0A919MTX0</accession>
<sequence length="165" mass="16657">MQTKKKTAAVAVAAAVGSIAVGGAAWAWIAAQGSGSASATATATAGTVALTGTASITDLDTPSAVQIDGTATQKNRHISSVTVAINPDADLPEGCEASWFEVRQGNSGDFGPTVTVTAPFTFAVANQEYENIVPNVFVQLKNADADQGACVDDAELNELLTLTAS</sequence>